<evidence type="ECO:0008006" key="3">
    <source>
        <dbReference type="Google" id="ProtNLM"/>
    </source>
</evidence>
<protein>
    <recommendedName>
        <fullName evidence="3">YdeI/OmpD-associated family protein</fullName>
    </recommendedName>
</protein>
<dbReference type="EMBL" id="VRSW01000003">
    <property type="protein sequence ID" value="TXK04067.1"/>
    <property type="molecule type" value="Genomic_DNA"/>
</dbReference>
<dbReference type="RefSeq" id="WP_147826123.1">
    <property type="nucleotide sequence ID" value="NZ_BAAARG010000003.1"/>
</dbReference>
<accession>A0A5C8HML6</accession>
<name>A0A5C8HML6_9MICO</name>
<gene>
    <name evidence="1" type="ORF">FVP60_09870</name>
</gene>
<proteinExistence type="predicted"/>
<dbReference type="OrthoDB" id="9796999at2"/>
<comment type="caution">
    <text evidence="1">The sequence shown here is derived from an EMBL/GenBank/DDBJ whole genome shotgun (WGS) entry which is preliminary data.</text>
</comment>
<sequence length="188" mass="21257">MGRMADAEQVHVESRAQWRAWLQQNHATSDGAWIVVWRDDRPRPSYDDLVEEALCFGWIDATNRPLDDERRMQWYSPRRNRSPWAATNKVRVARLIDEGLMMPAGQRVIDDAQASGWWSILDGPEAGVVPPELQAALEANDAAQKTWDSYPASVRKYQLTQIAMAVSAQTVTKRIATIVQTAAEGKRP</sequence>
<evidence type="ECO:0000313" key="1">
    <source>
        <dbReference type="EMBL" id="TXK04067.1"/>
    </source>
</evidence>
<organism evidence="1 2">
    <name type="scientific">Microbacterium mitrae</name>
    <dbReference type="NCBI Taxonomy" id="664640"/>
    <lineage>
        <taxon>Bacteria</taxon>
        <taxon>Bacillati</taxon>
        <taxon>Actinomycetota</taxon>
        <taxon>Actinomycetes</taxon>
        <taxon>Micrococcales</taxon>
        <taxon>Microbacteriaceae</taxon>
        <taxon>Microbacterium</taxon>
    </lineage>
</organism>
<evidence type="ECO:0000313" key="2">
    <source>
        <dbReference type="Proteomes" id="UP000321196"/>
    </source>
</evidence>
<reference evidence="1 2" key="1">
    <citation type="submission" date="2019-08" db="EMBL/GenBank/DDBJ databases">
        <authorList>
            <person name="Dong K."/>
        </authorList>
    </citation>
    <scope>NUCLEOTIDE SEQUENCE [LARGE SCALE GENOMIC DNA]</scope>
    <source>
        <strain evidence="1 2">M4-8</strain>
    </source>
</reference>
<dbReference type="AlphaFoldDB" id="A0A5C8HML6"/>
<dbReference type="Proteomes" id="UP000321196">
    <property type="component" value="Unassembled WGS sequence"/>
</dbReference>
<dbReference type="Pfam" id="PF13376">
    <property type="entry name" value="OmdA"/>
    <property type="match status" value="1"/>
</dbReference>
<keyword evidence="2" id="KW-1185">Reference proteome</keyword>